<reference evidence="2 3" key="1">
    <citation type="submission" date="2014-11" db="EMBL/GenBank/DDBJ databases">
        <title>Genomics and ecophysiology of heterotrophic nitrogen fixing bacteria isolated from estuarine surface water.</title>
        <authorList>
            <person name="Bentzon-Tilia M."/>
            <person name="Severin I."/>
            <person name="Hansen L.H."/>
            <person name="Riemann L."/>
        </authorList>
    </citation>
    <scope>NUCLEOTIDE SEQUENCE [LARGE SCALE GENOMIC DNA]</scope>
    <source>
        <strain evidence="2 3">BAL398</strain>
    </source>
</reference>
<dbReference type="Proteomes" id="UP000032515">
    <property type="component" value="Unassembled WGS sequence"/>
</dbReference>
<proteinExistence type="predicted"/>
<name>A0A0D7EGR2_RHOPL</name>
<protein>
    <submittedName>
        <fullName evidence="2">Uncharacterized protein</fullName>
    </submittedName>
</protein>
<accession>A0A0D7EGR2</accession>
<sequence length="234" mass="26222">MPYPLVPLFAPRIRVIDSSERPILATQDDGPPPVPGGRPKGCKRLHTNATVATVRRLIEQTTLTYKQIEARTGVSAGTVGRWAREGGWPRHPFAPRASDTVPTARAGRRLKLRMLGTRLHQLAERCVDELWQSPSVDLDRLIEAMQVLKMARLEAMGSRRPRRYRALAARSGQDWIDRDAALRKALKDMRAGGVNLDRIPAAAMALLEDAHTPPDWDHPALRPRGPSRGPRRRR</sequence>
<evidence type="ECO:0000313" key="2">
    <source>
        <dbReference type="EMBL" id="KIZ39948.1"/>
    </source>
</evidence>
<dbReference type="PATRIC" id="fig|1076.23.peg.4310"/>
<feature type="region of interest" description="Disordered" evidence="1">
    <location>
        <begin position="20"/>
        <end position="40"/>
    </location>
</feature>
<evidence type="ECO:0000313" key="3">
    <source>
        <dbReference type="Proteomes" id="UP000032515"/>
    </source>
</evidence>
<comment type="caution">
    <text evidence="2">The sequence shown here is derived from an EMBL/GenBank/DDBJ whole genome shotgun (WGS) entry which is preliminary data.</text>
</comment>
<dbReference type="AlphaFoldDB" id="A0A0D7EGR2"/>
<feature type="compositionally biased region" description="Basic and acidic residues" evidence="1">
    <location>
        <begin position="210"/>
        <end position="220"/>
    </location>
</feature>
<gene>
    <name evidence="2" type="ORF">OO17_18990</name>
</gene>
<evidence type="ECO:0000256" key="1">
    <source>
        <dbReference type="SAM" id="MobiDB-lite"/>
    </source>
</evidence>
<dbReference type="RefSeq" id="WP_044414529.1">
    <property type="nucleotide sequence ID" value="NZ_JXXE01000386.1"/>
</dbReference>
<dbReference type="EMBL" id="JXXE01000386">
    <property type="protein sequence ID" value="KIZ39948.1"/>
    <property type="molecule type" value="Genomic_DNA"/>
</dbReference>
<feature type="region of interest" description="Disordered" evidence="1">
    <location>
        <begin position="210"/>
        <end position="234"/>
    </location>
</feature>
<organism evidence="2 3">
    <name type="scientific">Rhodopseudomonas palustris</name>
    <dbReference type="NCBI Taxonomy" id="1076"/>
    <lineage>
        <taxon>Bacteria</taxon>
        <taxon>Pseudomonadati</taxon>
        <taxon>Pseudomonadota</taxon>
        <taxon>Alphaproteobacteria</taxon>
        <taxon>Hyphomicrobiales</taxon>
        <taxon>Nitrobacteraceae</taxon>
        <taxon>Rhodopseudomonas</taxon>
    </lineage>
</organism>